<comment type="caution">
    <text evidence="7">The sequence shown here is derived from an EMBL/GenBank/DDBJ whole genome shotgun (WGS) entry which is preliminary data.</text>
</comment>
<dbReference type="InterPro" id="IPR039556">
    <property type="entry name" value="ICL/PEPM"/>
</dbReference>
<dbReference type="PANTHER" id="PTHR42905">
    <property type="entry name" value="PHOSPHOENOLPYRUVATE CARBOXYLASE"/>
    <property type="match status" value="1"/>
</dbReference>
<sequence>MSWLSAPPRSQAEQAQTFRALVAAGLVVLPGVWDGLSALLARAAGFRAVYLSGAAYTASRGLPDLGIVGLEEVVERAREIVQVSELPLIVDIDTGYGGVLNAARAARELAEARVAGVQIEDQQQPKKCGHLSAKLLAPPEELEQKVRAIKQVAPDLYVIARTDAYEREGIEGVVARARRYLAAGADAIFPEALPSEEAFRAVAAALPGVTLLANLTEFGKTPAFSAAEVAAWGYRIALFPVSALRVAAKAMERLYRTLAAEGTTRSLIGEMQTRAELYELLGYFAYEEFDTTLAKSTLPEWPGGGVQVDVRKEG</sequence>
<evidence type="ECO:0000256" key="3">
    <source>
        <dbReference type="ARBA" id="ARBA00022723"/>
    </source>
</evidence>
<comment type="cofactor">
    <cofactor evidence="1">
        <name>Mg(2+)</name>
        <dbReference type="ChEBI" id="CHEBI:18420"/>
    </cofactor>
</comment>
<evidence type="ECO:0000256" key="1">
    <source>
        <dbReference type="ARBA" id="ARBA00001946"/>
    </source>
</evidence>
<evidence type="ECO:0000256" key="4">
    <source>
        <dbReference type="ARBA" id="ARBA00022842"/>
    </source>
</evidence>
<organism evidence="7">
    <name type="scientific">Thermomicrobium roseum</name>
    <dbReference type="NCBI Taxonomy" id="500"/>
    <lineage>
        <taxon>Bacteria</taxon>
        <taxon>Pseudomonadati</taxon>
        <taxon>Thermomicrobiota</taxon>
        <taxon>Thermomicrobia</taxon>
        <taxon>Thermomicrobiales</taxon>
        <taxon>Thermomicrobiaceae</taxon>
        <taxon>Thermomicrobium</taxon>
    </lineage>
</organism>
<comment type="pathway">
    <text evidence="6">Organic acid metabolism; propanoate degradation.</text>
</comment>
<dbReference type="CDD" id="cd00377">
    <property type="entry name" value="ICL_PEPM"/>
    <property type="match status" value="1"/>
</dbReference>
<dbReference type="InterPro" id="IPR040442">
    <property type="entry name" value="Pyrv_kinase-like_dom_sf"/>
</dbReference>
<reference evidence="7" key="1">
    <citation type="journal article" date="2020" name="mSystems">
        <title>Genome- and Community-Level Interaction Insights into Carbon Utilization and Element Cycling Functions of Hydrothermarchaeota in Hydrothermal Sediment.</title>
        <authorList>
            <person name="Zhou Z."/>
            <person name="Liu Y."/>
            <person name="Xu W."/>
            <person name="Pan J."/>
            <person name="Luo Z.H."/>
            <person name="Li M."/>
        </authorList>
    </citation>
    <scope>NUCLEOTIDE SEQUENCE [LARGE SCALE GENOMIC DNA]</scope>
    <source>
        <strain evidence="7">SpSt-1065</strain>
    </source>
</reference>
<comment type="similarity">
    <text evidence="2 6">Belongs to the isocitrate lyase/PEP mutase superfamily. Methylisocitrate lyase family.</text>
</comment>
<evidence type="ECO:0000256" key="2">
    <source>
        <dbReference type="ARBA" id="ARBA00009282"/>
    </source>
</evidence>
<dbReference type="InterPro" id="IPR012695">
    <property type="entry name" value="PrpB"/>
</dbReference>
<keyword evidence="4" id="KW-0460">Magnesium</keyword>
<comment type="function">
    <text evidence="6">Catalyzes the thermodynamically favored C-C bond cleavage of (2R,3S)-2-methylisocitrate to yield pyruvate and succinate.</text>
</comment>
<gene>
    <name evidence="7" type="primary">prpB</name>
    <name evidence="7" type="ORF">ENM21_05710</name>
</gene>
<dbReference type="UniPathway" id="UPA00946"/>
<proteinExistence type="inferred from homology"/>
<dbReference type="AlphaFoldDB" id="A0A7C5VUR5"/>
<dbReference type="SUPFAM" id="SSF51621">
    <property type="entry name" value="Phosphoenolpyruvate/pyruvate domain"/>
    <property type="match status" value="1"/>
</dbReference>
<dbReference type="PROSITE" id="PS00161">
    <property type="entry name" value="ISOCITRATE_LYASE"/>
    <property type="match status" value="1"/>
</dbReference>
<keyword evidence="5 6" id="KW-0456">Lyase</keyword>
<dbReference type="EC" id="4.1.3.30" evidence="6"/>
<dbReference type="GO" id="GO:0046421">
    <property type="term" value="F:methylisocitrate lyase activity"/>
    <property type="evidence" value="ECO:0007669"/>
    <property type="project" value="UniProtKB-EC"/>
</dbReference>
<accession>A0A7C5VUR5</accession>
<name>A0A7C5VUR5_THERO</name>
<evidence type="ECO:0000256" key="6">
    <source>
        <dbReference type="RuleBase" id="RU361121"/>
    </source>
</evidence>
<protein>
    <recommendedName>
        <fullName evidence="6">Methylisocitrate lyase</fullName>
        <ecNumber evidence="6">4.1.3.30</ecNumber>
    </recommendedName>
</protein>
<dbReference type="InterPro" id="IPR015813">
    <property type="entry name" value="Pyrv/PenolPyrv_kinase-like_dom"/>
</dbReference>
<comment type="catalytic activity">
    <reaction evidence="6">
        <text>(2S,3R)-3-hydroxybutane-1,2,3-tricarboxylate = pyruvate + succinate</text>
        <dbReference type="Rhea" id="RHEA:16809"/>
        <dbReference type="ChEBI" id="CHEBI:15361"/>
        <dbReference type="ChEBI" id="CHEBI:30031"/>
        <dbReference type="ChEBI" id="CHEBI:57429"/>
        <dbReference type="EC" id="4.1.3.30"/>
    </reaction>
</comment>
<dbReference type="Gene3D" id="3.20.20.60">
    <property type="entry name" value="Phosphoenolpyruvate-binding domains"/>
    <property type="match status" value="1"/>
</dbReference>
<dbReference type="Pfam" id="PF13714">
    <property type="entry name" value="PEP_mutase"/>
    <property type="match status" value="1"/>
</dbReference>
<dbReference type="GO" id="GO:0046872">
    <property type="term" value="F:metal ion binding"/>
    <property type="evidence" value="ECO:0007669"/>
    <property type="project" value="UniProtKB-KW"/>
</dbReference>
<dbReference type="NCBIfam" id="TIGR02317">
    <property type="entry name" value="prpB"/>
    <property type="match status" value="1"/>
</dbReference>
<keyword evidence="3" id="KW-0479">Metal-binding</keyword>
<evidence type="ECO:0000256" key="5">
    <source>
        <dbReference type="ARBA" id="ARBA00023239"/>
    </source>
</evidence>
<dbReference type="GO" id="GO:0019629">
    <property type="term" value="P:propionate catabolic process, 2-methylcitrate cycle"/>
    <property type="evidence" value="ECO:0007669"/>
    <property type="project" value="InterPro"/>
</dbReference>
<dbReference type="EMBL" id="DRWX01000266">
    <property type="protein sequence ID" value="HHM96691.1"/>
    <property type="molecule type" value="Genomic_DNA"/>
</dbReference>
<dbReference type="PANTHER" id="PTHR42905:SF5">
    <property type="entry name" value="CARBOXYVINYL-CARBOXYPHOSPHONATE PHOSPHORYLMUTASE, CHLOROPLASTIC"/>
    <property type="match status" value="1"/>
</dbReference>
<evidence type="ECO:0000313" key="7">
    <source>
        <dbReference type="EMBL" id="HHM96691.1"/>
    </source>
</evidence>
<dbReference type="InterPro" id="IPR018523">
    <property type="entry name" value="Isocitrate_lyase_ph_CS"/>
</dbReference>